<feature type="domain" description="Glycosyltransferase family 28 N-terminal" evidence="12">
    <location>
        <begin position="14"/>
        <end position="154"/>
    </location>
</feature>
<dbReference type="Pfam" id="PF04101">
    <property type="entry name" value="Glyco_tran_28_C"/>
    <property type="match status" value="1"/>
</dbReference>
<feature type="transmembrane region" description="Helical" evidence="11">
    <location>
        <begin position="107"/>
        <end position="128"/>
    </location>
</feature>
<keyword evidence="8 10" id="KW-0131">Cell cycle</keyword>
<evidence type="ECO:0000259" key="13">
    <source>
        <dbReference type="Pfam" id="PF04101"/>
    </source>
</evidence>
<name>A0A2M7VBG7_9BACT</name>
<dbReference type="PANTHER" id="PTHR21015">
    <property type="entry name" value="UDP-N-ACETYLGLUCOSAMINE--N-ACETYLMURAMYL-(PENTAPEPTIDE) PYROPHOSPHORYL-UNDECAPRENOL N-ACETYLGLUCOSAMINE TRANSFERASE 1"/>
    <property type="match status" value="1"/>
</dbReference>
<comment type="catalytic activity">
    <reaction evidence="10">
        <text>di-trans,octa-cis-undecaprenyl diphospho-N-acetyl-alpha-D-muramoyl-L-alanyl-D-glutamyl-meso-2,6-diaminopimeloyl-D-alanyl-D-alanine + UDP-N-acetyl-alpha-D-glucosamine = di-trans,octa-cis-undecaprenyl diphospho-[N-acetyl-alpha-D-glucosaminyl-(1-&gt;4)]-N-acetyl-alpha-D-muramoyl-L-alanyl-D-glutamyl-meso-2,6-diaminopimeloyl-D-alanyl-D-alanine + UDP + H(+)</text>
        <dbReference type="Rhea" id="RHEA:31227"/>
        <dbReference type="ChEBI" id="CHEBI:15378"/>
        <dbReference type="ChEBI" id="CHEBI:57705"/>
        <dbReference type="ChEBI" id="CHEBI:58223"/>
        <dbReference type="ChEBI" id="CHEBI:61387"/>
        <dbReference type="ChEBI" id="CHEBI:61388"/>
        <dbReference type="EC" id="2.4.1.227"/>
    </reaction>
</comment>
<comment type="caution">
    <text evidence="14">The sequence shown here is derived from an EMBL/GenBank/DDBJ whole genome shotgun (WGS) entry which is preliminary data.</text>
</comment>
<keyword evidence="4 10" id="KW-0808">Transferase</keyword>
<dbReference type="GO" id="GO:0005886">
    <property type="term" value="C:plasma membrane"/>
    <property type="evidence" value="ECO:0007669"/>
    <property type="project" value="UniProtKB-SubCell"/>
</dbReference>
<evidence type="ECO:0000256" key="2">
    <source>
        <dbReference type="ARBA" id="ARBA00022618"/>
    </source>
</evidence>
<accession>A0A2M7VBG7</accession>
<comment type="subcellular location">
    <subcellularLocation>
        <location evidence="10">Cell membrane</location>
        <topology evidence="10">Peripheral membrane protein</topology>
        <orientation evidence="10">Cytoplasmic side</orientation>
    </subcellularLocation>
</comment>
<dbReference type="GO" id="GO:0051991">
    <property type="term" value="F:UDP-N-acetyl-D-glucosamine:N-acetylmuramoyl-L-alanyl-D-glutamyl-meso-2,6-diaminopimelyl-D-alanyl-D-alanine-diphosphoundecaprenol 4-beta-N-acetylglucosaminlytransferase activity"/>
    <property type="evidence" value="ECO:0007669"/>
    <property type="project" value="RHEA"/>
</dbReference>
<dbReference type="InterPro" id="IPR004276">
    <property type="entry name" value="GlycoTrans_28_N"/>
</dbReference>
<dbReference type="GO" id="GO:0008360">
    <property type="term" value="P:regulation of cell shape"/>
    <property type="evidence" value="ECO:0007669"/>
    <property type="project" value="UniProtKB-KW"/>
</dbReference>
<dbReference type="CDD" id="cd03785">
    <property type="entry name" value="GT28_MurG"/>
    <property type="match status" value="1"/>
</dbReference>
<organism evidence="14 15">
    <name type="scientific">Candidatus Magasanikbacteria bacterium CG_4_10_14_0_2_um_filter_33_14</name>
    <dbReference type="NCBI Taxonomy" id="1974636"/>
    <lineage>
        <taxon>Bacteria</taxon>
        <taxon>Candidatus Magasanikiibacteriota</taxon>
    </lineage>
</organism>
<dbReference type="PANTHER" id="PTHR21015:SF22">
    <property type="entry name" value="GLYCOSYLTRANSFERASE"/>
    <property type="match status" value="1"/>
</dbReference>
<evidence type="ECO:0000313" key="14">
    <source>
        <dbReference type="EMBL" id="PIZ96470.1"/>
    </source>
</evidence>
<feature type="binding site" evidence="10">
    <location>
        <position position="301"/>
    </location>
    <ligand>
        <name>UDP-N-acetyl-alpha-D-glucosamine</name>
        <dbReference type="ChEBI" id="CHEBI:57705"/>
    </ligand>
</feature>
<feature type="transmembrane region" description="Helical" evidence="11">
    <location>
        <begin position="80"/>
        <end position="101"/>
    </location>
</feature>
<sequence>MFLCFNVFIINMKVLFSGGGTLGPVTPLLAIKDVIDKAHKGSEFFWIGTKTGPEKDFLGKSSNLKFFAITSGKFRRYFSLFNILDIFKIFIGFFQAFAILWKTNPDLCISAGGFVSVPVHVAAWFLGIPTWIHQQDIKVGLSNKLMAPFAKKITTAVEKNVELFSAKKTLWLGNPVRKEIFEGDKEKARKLFHLKKDLPVIFATGGGTGSLRVNQLVVEAAGHLSGVAQIIHLTGKERSQELAQRAEKMLEDYQVHKFFTTEMKEAYAVSDIIVSRGGFGTITEISALGKVAVIIPKPGHQVSNVKFLEENNAAVFVNEVTSDGLYLAKVLRSLLEDKDKIKILSQNLKKLLPPATEDDIISLVEKLVK</sequence>
<dbReference type="Pfam" id="PF03033">
    <property type="entry name" value="Glyco_transf_28"/>
    <property type="match status" value="1"/>
</dbReference>
<dbReference type="InterPro" id="IPR006009">
    <property type="entry name" value="GlcNAc_MurG"/>
</dbReference>
<gene>
    <name evidence="10" type="primary">murG</name>
    <name evidence="14" type="ORF">COX80_01200</name>
</gene>
<dbReference type="EC" id="2.4.1.227" evidence="10"/>
<keyword evidence="3 10" id="KW-0328">Glycosyltransferase</keyword>
<comment type="similarity">
    <text evidence="10">Belongs to the glycosyltransferase 28 family. MurG subfamily.</text>
</comment>
<dbReference type="GO" id="GO:0051301">
    <property type="term" value="P:cell division"/>
    <property type="evidence" value="ECO:0007669"/>
    <property type="project" value="UniProtKB-KW"/>
</dbReference>
<feature type="binding site" evidence="10">
    <location>
        <position position="177"/>
    </location>
    <ligand>
        <name>UDP-N-acetyl-alpha-D-glucosamine</name>
        <dbReference type="ChEBI" id="CHEBI:57705"/>
    </ligand>
</feature>
<dbReference type="Proteomes" id="UP000231453">
    <property type="component" value="Unassembled WGS sequence"/>
</dbReference>
<evidence type="ECO:0000256" key="4">
    <source>
        <dbReference type="ARBA" id="ARBA00022679"/>
    </source>
</evidence>
<evidence type="ECO:0000256" key="5">
    <source>
        <dbReference type="ARBA" id="ARBA00022960"/>
    </source>
</evidence>
<protein>
    <recommendedName>
        <fullName evidence="10">UDP-N-acetylglucosamine--N-acetylmuramyl-(pentapeptide) pyrophosphoryl-undecaprenol N-acetylglucosamine transferase</fullName>
        <ecNumber evidence="10">2.4.1.227</ecNumber>
    </recommendedName>
    <alternativeName>
        <fullName evidence="10">Undecaprenyl-PP-MurNAc-pentapeptide-UDPGlcNAc GlcNAc transferase</fullName>
    </alternativeName>
</protein>
<dbReference type="Gene3D" id="3.40.50.2000">
    <property type="entry name" value="Glycogen Phosphorylase B"/>
    <property type="match status" value="2"/>
</dbReference>
<keyword evidence="5 10" id="KW-0133">Cell shape</keyword>
<evidence type="ECO:0000256" key="1">
    <source>
        <dbReference type="ARBA" id="ARBA00022475"/>
    </source>
</evidence>
<reference evidence="15" key="1">
    <citation type="submission" date="2017-09" db="EMBL/GenBank/DDBJ databases">
        <title>Depth-based differentiation of microbial function through sediment-hosted aquifers and enrichment of novel symbionts in the deep terrestrial subsurface.</title>
        <authorList>
            <person name="Probst A.J."/>
            <person name="Ladd B."/>
            <person name="Jarett J.K."/>
            <person name="Geller-Mcgrath D.E."/>
            <person name="Sieber C.M.K."/>
            <person name="Emerson J.B."/>
            <person name="Anantharaman K."/>
            <person name="Thomas B.C."/>
            <person name="Malmstrom R."/>
            <person name="Stieglmeier M."/>
            <person name="Klingl A."/>
            <person name="Woyke T."/>
            <person name="Ryan C.M."/>
            <person name="Banfield J.F."/>
        </authorList>
    </citation>
    <scope>NUCLEOTIDE SEQUENCE [LARGE SCALE GENOMIC DNA]</scope>
</reference>
<evidence type="ECO:0000256" key="9">
    <source>
        <dbReference type="ARBA" id="ARBA00023316"/>
    </source>
</evidence>
<keyword evidence="7 10" id="KW-0472">Membrane</keyword>
<dbReference type="EMBL" id="PFPL01000020">
    <property type="protein sequence ID" value="PIZ96470.1"/>
    <property type="molecule type" value="Genomic_DNA"/>
</dbReference>
<evidence type="ECO:0000259" key="12">
    <source>
        <dbReference type="Pfam" id="PF03033"/>
    </source>
</evidence>
<dbReference type="GO" id="GO:0005975">
    <property type="term" value="P:carbohydrate metabolic process"/>
    <property type="evidence" value="ECO:0007669"/>
    <property type="project" value="InterPro"/>
</dbReference>
<comment type="pathway">
    <text evidence="10">Cell wall biogenesis; peptidoglycan biosynthesis.</text>
</comment>
<comment type="function">
    <text evidence="10">Cell wall formation. Catalyzes the transfer of a GlcNAc subunit on undecaprenyl-pyrophosphoryl-MurNAc-pentapeptide (lipid intermediate I) to form undecaprenyl-pyrophosphoryl-MurNAc-(pentapeptide)GlcNAc (lipid intermediate II).</text>
</comment>
<keyword evidence="9 10" id="KW-0961">Cell wall biogenesis/degradation</keyword>
<dbReference type="HAMAP" id="MF_00033">
    <property type="entry name" value="MurG"/>
    <property type="match status" value="1"/>
</dbReference>
<keyword evidence="11" id="KW-1133">Transmembrane helix</keyword>
<dbReference type="GO" id="GO:0050511">
    <property type="term" value="F:undecaprenyldiphospho-muramoylpentapeptide beta-N-acetylglucosaminyltransferase activity"/>
    <property type="evidence" value="ECO:0007669"/>
    <property type="project" value="UniProtKB-UniRule"/>
</dbReference>
<dbReference type="InterPro" id="IPR007235">
    <property type="entry name" value="Glyco_trans_28_C"/>
</dbReference>
<dbReference type="GO" id="GO:0009252">
    <property type="term" value="P:peptidoglycan biosynthetic process"/>
    <property type="evidence" value="ECO:0007669"/>
    <property type="project" value="UniProtKB-UniRule"/>
</dbReference>
<feature type="domain" description="Glycosyl transferase family 28 C-terminal" evidence="13">
    <location>
        <begin position="200"/>
        <end position="343"/>
    </location>
</feature>
<evidence type="ECO:0000313" key="15">
    <source>
        <dbReference type="Proteomes" id="UP000231453"/>
    </source>
</evidence>
<proteinExistence type="inferred from homology"/>
<evidence type="ECO:0000256" key="11">
    <source>
        <dbReference type="SAM" id="Phobius"/>
    </source>
</evidence>
<evidence type="ECO:0000256" key="6">
    <source>
        <dbReference type="ARBA" id="ARBA00022984"/>
    </source>
</evidence>
<keyword evidence="1 10" id="KW-1003">Cell membrane</keyword>
<keyword evidence="11" id="KW-0812">Transmembrane</keyword>
<evidence type="ECO:0000256" key="10">
    <source>
        <dbReference type="HAMAP-Rule" id="MF_00033"/>
    </source>
</evidence>
<keyword evidence="6 10" id="KW-0573">Peptidoglycan synthesis</keyword>
<dbReference type="GO" id="GO:0071555">
    <property type="term" value="P:cell wall organization"/>
    <property type="evidence" value="ECO:0007669"/>
    <property type="project" value="UniProtKB-KW"/>
</dbReference>
<evidence type="ECO:0000256" key="8">
    <source>
        <dbReference type="ARBA" id="ARBA00023306"/>
    </source>
</evidence>
<comment type="caution">
    <text evidence="10">Lacks conserved residue(s) required for the propagation of feature annotation.</text>
</comment>
<evidence type="ECO:0000256" key="7">
    <source>
        <dbReference type="ARBA" id="ARBA00023136"/>
    </source>
</evidence>
<dbReference type="SUPFAM" id="SSF53756">
    <property type="entry name" value="UDP-Glycosyltransferase/glycogen phosphorylase"/>
    <property type="match status" value="1"/>
</dbReference>
<evidence type="ECO:0000256" key="3">
    <source>
        <dbReference type="ARBA" id="ARBA00022676"/>
    </source>
</evidence>
<dbReference type="UniPathway" id="UPA00219"/>
<keyword evidence="2 10" id="KW-0132">Cell division</keyword>
<dbReference type="AlphaFoldDB" id="A0A2M7VBG7"/>